<dbReference type="SUPFAM" id="SSF53383">
    <property type="entry name" value="PLP-dependent transferases"/>
    <property type="match status" value="1"/>
</dbReference>
<dbReference type="InterPro" id="IPR015421">
    <property type="entry name" value="PyrdxlP-dep_Trfase_major"/>
</dbReference>
<name>A0A1W9HUQ6_9HYPH</name>
<comment type="caution">
    <text evidence="5">The sequence shown here is derived from an EMBL/GenBank/DDBJ whole genome shotgun (WGS) entry which is preliminary data.</text>
</comment>
<evidence type="ECO:0000256" key="1">
    <source>
        <dbReference type="ARBA" id="ARBA00001933"/>
    </source>
</evidence>
<protein>
    <submittedName>
        <fullName evidence="5">Cystathionine gamma-lyase</fullName>
    </submittedName>
</protein>
<feature type="modified residue" description="N6-(pyridoxal phosphate)lysine" evidence="3">
    <location>
        <position position="194"/>
    </location>
</feature>
<dbReference type="PANTHER" id="PTHR11808:SF85">
    <property type="entry name" value="CYSTATHIONINE GAMMA-LYASE-RELATED"/>
    <property type="match status" value="1"/>
</dbReference>
<gene>
    <name evidence="5" type="ORF">A4S15_12050</name>
</gene>
<comment type="cofactor">
    <cofactor evidence="1 4">
        <name>pyridoxal 5'-phosphate</name>
        <dbReference type="ChEBI" id="CHEBI:597326"/>
    </cofactor>
</comment>
<reference evidence="5 6" key="1">
    <citation type="journal article" date="2017" name="Water Res.">
        <title>Comammox in drinking water systems.</title>
        <authorList>
            <person name="Wang Y."/>
            <person name="Ma L."/>
            <person name="Mao Y."/>
            <person name="Jiang X."/>
            <person name="Xia Y."/>
            <person name="Yu K."/>
            <person name="Li B."/>
            <person name="Zhang T."/>
        </authorList>
    </citation>
    <scope>NUCLEOTIDE SEQUENCE [LARGE SCALE GENOMIC DNA]</scope>
    <source>
        <strain evidence="5">SG_bin8</strain>
    </source>
</reference>
<proteinExistence type="inferred from homology"/>
<evidence type="ECO:0000256" key="4">
    <source>
        <dbReference type="RuleBase" id="RU362118"/>
    </source>
</evidence>
<dbReference type="Proteomes" id="UP000192872">
    <property type="component" value="Unassembled WGS sequence"/>
</dbReference>
<dbReference type="GO" id="GO:0005737">
    <property type="term" value="C:cytoplasm"/>
    <property type="evidence" value="ECO:0007669"/>
    <property type="project" value="TreeGrafter"/>
</dbReference>
<keyword evidence="2 3" id="KW-0663">Pyridoxal phosphate</keyword>
<dbReference type="InterPro" id="IPR015422">
    <property type="entry name" value="PyrdxlP-dep_Trfase_small"/>
</dbReference>
<dbReference type="STRING" id="1827387.A4S15_12050"/>
<evidence type="ECO:0000313" key="6">
    <source>
        <dbReference type="Proteomes" id="UP000192872"/>
    </source>
</evidence>
<dbReference type="GO" id="GO:0030170">
    <property type="term" value="F:pyridoxal phosphate binding"/>
    <property type="evidence" value="ECO:0007669"/>
    <property type="project" value="InterPro"/>
</dbReference>
<dbReference type="Pfam" id="PF01053">
    <property type="entry name" value="Cys_Met_Meta_PP"/>
    <property type="match status" value="1"/>
</dbReference>
<dbReference type="AlphaFoldDB" id="A0A1W9HUQ6"/>
<dbReference type="InterPro" id="IPR015424">
    <property type="entry name" value="PyrdxlP-dep_Trfase"/>
</dbReference>
<comment type="similarity">
    <text evidence="4">Belongs to the trans-sulfuration enzymes family.</text>
</comment>
<dbReference type="GO" id="GO:0019346">
    <property type="term" value="P:transsulfuration"/>
    <property type="evidence" value="ECO:0007669"/>
    <property type="project" value="InterPro"/>
</dbReference>
<dbReference type="InterPro" id="IPR000277">
    <property type="entry name" value="Cys/Met-Metab_PyrdxlP-dep_enz"/>
</dbReference>
<dbReference type="RefSeq" id="WP_376801608.1">
    <property type="nucleotide sequence ID" value="NZ_DBNB01000022.1"/>
</dbReference>
<evidence type="ECO:0000313" key="5">
    <source>
        <dbReference type="EMBL" id="OQW51163.1"/>
    </source>
</evidence>
<dbReference type="Gene3D" id="3.40.640.10">
    <property type="entry name" value="Type I PLP-dependent aspartate aminotransferase-like (Major domain)"/>
    <property type="match status" value="1"/>
</dbReference>
<dbReference type="Gene3D" id="3.90.1150.10">
    <property type="entry name" value="Aspartate Aminotransferase, domain 1"/>
    <property type="match status" value="1"/>
</dbReference>
<dbReference type="GO" id="GO:0019343">
    <property type="term" value="P:cysteine biosynthetic process via cystathionine"/>
    <property type="evidence" value="ECO:0007669"/>
    <property type="project" value="TreeGrafter"/>
</dbReference>
<keyword evidence="5" id="KW-0456">Lyase</keyword>
<dbReference type="PIRSF" id="PIRSF001434">
    <property type="entry name" value="CGS"/>
    <property type="match status" value="1"/>
</dbReference>
<evidence type="ECO:0000256" key="2">
    <source>
        <dbReference type="ARBA" id="ARBA00022898"/>
    </source>
</evidence>
<dbReference type="PANTHER" id="PTHR11808">
    <property type="entry name" value="TRANS-SULFURATION ENZYME FAMILY MEMBER"/>
    <property type="match status" value="1"/>
</dbReference>
<dbReference type="NCBIfam" id="NF005758">
    <property type="entry name" value="PRK07582.1"/>
    <property type="match status" value="1"/>
</dbReference>
<organism evidence="5 6">
    <name type="scientific">Candidatus Raskinella chloraquaticus</name>
    <dbReference type="NCBI Taxonomy" id="1951219"/>
    <lineage>
        <taxon>Bacteria</taxon>
        <taxon>Pseudomonadati</taxon>
        <taxon>Pseudomonadota</taxon>
        <taxon>Alphaproteobacteria</taxon>
        <taxon>Hyphomicrobiales</taxon>
        <taxon>Phreatobacteraceae</taxon>
        <taxon>Candidatus Raskinella</taxon>
    </lineage>
</organism>
<sequence>MSDIDTRFARMLHARSKPAQGEALQPAIVPASVYHQAGDPSGPYQYGRWSNPTWTALEEALGHLEDAETIIFPAGLAAVASVFYPLLQPGDKVLLHADGYGATRGLAETYLKPLGITFDLTATGMVGDHDLAGYRMIFIETPSNPGLDICDIAAIAAKARGAGALLVADNTTMTPLGQRPLDLGADITLASDTKALNGHSDVLFGHVATRDAALAARMRDWRKMVGIIPSPFDTFLVHRGLETLELRFTRMCDNAEKLAPRLAAHPRLKNVVYPGLPSHPAHNLAARQMTRFGSLIALTFAGRAEAERFMEDCPLLRQATSFGGLHTSAERRSRWGDKVADGFVRLSVGCEPVEPLWQAISATLDTI</sequence>
<dbReference type="EMBL" id="LWDL01000021">
    <property type="protein sequence ID" value="OQW51163.1"/>
    <property type="molecule type" value="Genomic_DNA"/>
</dbReference>
<accession>A0A1W9HUQ6</accession>
<dbReference type="GO" id="GO:0004123">
    <property type="term" value="F:cystathionine gamma-lyase activity"/>
    <property type="evidence" value="ECO:0007669"/>
    <property type="project" value="TreeGrafter"/>
</dbReference>
<evidence type="ECO:0000256" key="3">
    <source>
        <dbReference type="PIRSR" id="PIRSR001434-2"/>
    </source>
</evidence>